<proteinExistence type="predicted"/>
<keyword evidence="3" id="KW-1185">Reference proteome</keyword>
<protein>
    <submittedName>
        <fullName evidence="2">Uncharacterized protein</fullName>
    </submittedName>
</protein>
<reference evidence="2" key="2">
    <citation type="submission" date="2018-05" db="EMBL/GenBank/DDBJ databases">
        <title>OpunRS2 (Oryza punctata Reference Sequence Version 2).</title>
        <authorList>
            <person name="Zhang J."/>
            <person name="Kudrna D."/>
            <person name="Lee S."/>
            <person name="Talag J."/>
            <person name="Welchert J."/>
            <person name="Wing R.A."/>
        </authorList>
    </citation>
    <scope>NUCLEOTIDE SEQUENCE [LARGE SCALE GENOMIC DNA]</scope>
</reference>
<feature type="transmembrane region" description="Helical" evidence="1">
    <location>
        <begin position="36"/>
        <end position="57"/>
    </location>
</feature>
<sequence length="73" mass="8375">MPRVGDPDAHLLPRVLCELAYLYCIHYFSPNKTSRYLLSDLLGGCILMTYNIVYLVLDKIDSPDARPWRTTEG</sequence>
<reference evidence="2" key="1">
    <citation type="submission" date="2015-04" db="UniProtKB">
        <authorList>
            <consortium name="EnsemblPlants"/>
        </authorList>
    </citation>
    <scope>IDENTIFICATION</scope>
</reference>
<accession>A0A0E0MBM9</accession>
<dbReference type="Proteomes" id="UP000026962">
    <property type="component" value="Chromosome 11"/>
</dbReference>
<dbReference type="Gramene" id="OPUNC11G00630.1">
    <property type="protein sequence ID" value="OPUNC11G00630.1"/>
    <property type="gene ID" value="OPUNC11G00630"/>
</dbReference>
<keyword evidence="1" id="KW-0472">Membrane</keyword>
<keyword evidence="1" id="KW-0812">Transmembrane</keyword>
<dbReference type="OMA" id="CELAYLY"/>
<evidence type="ECO:0000313" key="3">
    <source>
        <dbReference type="Proteomes" id="UP000026962"/>
    </source>
</evidence>
<dbReference type="HOGENOM" id="CLU_181804_0_0_1"/>
<evidence type="ECO:0000256" key="1">
    <source>
        <dbReference type="SAM" id="Phobius"/>
    </source>
</evidence>
<evidence type="ECO:0000313" key="2">
    <source>
        <dbReference type="EnsemblPlants" id="OPUNC11G00630.1"/>
    </source>
</evidence>
<dbReference type="EnsemblPlants" id="OPUNC11G00630.1">
    <property type="protein sequence ID" value="OPUNC11G00630.1"/>
    <property type="gene ID" value="OPUNC11G00630"/>
</dbReference>
<organism evidence="2">
    <name type="scientific">Oryza punctata</name>
    <name type="common">Red rice</name>
    <dbReference type="NCBI Taxonomy" id="4537"/>
    <lineage>
        <taxon>Eukaryota</taxon>
        <taxon>Viridiplantae</taxon>
        <taxon>Streptophyta</taxon>
        <taxon>Embryophyta</taxon>
        <taxon>Tracheophyta</taxon>
        <taxon>Spermatophyta</taxon>
        <taxon>Magnoliopsida</taxon>
        <taxon>Liliopsida</taxon>
        <taxon>Poales</taxon>
        <taxon>Poaceae</taxon>
        <taxon>BOP clade</taxon>
        <taxon>Oryzoideae</taxon>
        <taxon>Oryzeae</taxon>
        <taxon>Oryzinae</taxon>
        <taxon>Oryza</taxon>
    </lineage>
</organism>
<dbReference type="AlphaFoldDB" id="A0A0E0MBM9"/>
<keyword evidence="1" id="KW-1133">Transmembrane helix</keyword>
<name>A0A0E0MBM9_ORYPU</name>